<dbReference type="EMBL" id="FNDU01000009">
    <property type="protein sequence ID" value="SDI58329.1"/>
    <property type="molecule type" value="Genomic_DNA"/>
</dbReference>
<organism evidence="1 2">
    <name type="scientific">Alteribacillus bidgolensis</name>
    <dbReference type="NCBI Taxonomy" id="930129"/>
    <lineage>
        <taxon>Bacteria</taxon>
        <taxon>Bacillati</taxon>
        <taxon>Bacillota</taxon>
        <taxon>Bacilli</taxon>
        <taxon>Bacillales</taxon>
        <taxon>Bacillaceae</taxon>
        <taxon>Alteribacillus</taxon>
    </lineage>
</organism>
<proteinExistence type="predicted"/>
<name>A0A1G8LRK0_9BACI</name>
<dbReference type="STRING" id="930129.SAMN05216352_10950"/>
<evidence type="ECO:0000313" key="1">
    <source>
        <dbReference type="EMBL" id="SDI58329.1"/>
    </source>
</evidence>
<evidence type="ECO:0000313" key="2">
    <source>
        <dbReference type="Proteomes" id="UP000199017"/>
    </source>
</evidence>
<accession>A0A1G8LRK0</accession>
<keyword evidence="2" id="KW-1185">Reference proteome</keyword>
<sequence length="54" mass="6224">MLKESVKNLGFCCLAAVVLLSYLSAEKFEEVRVMGRNMNNSKTFNKNIVYFFII</sequence>
<dbReference type="Proteomes" id="UP000199017">
    <property type="component" value="Unassembled WGS sequence"/>
</dbReference>
<protein>
    <submittedName>
        <fullName evidence="1">Uncharacterized protein</fullName>
    </submittedName>
</protein>
<gene>
    <name evidence="1" type="ORF">SAMN05216352_10950</name>
</gene>
<dbReference type="AlphaFoldDB" id="A0A1G8LRK0"/>
<reference evidence="1 2" key="1">
    <citation type="submission" date="2016-10" db="EMBL/GenBank/DDBJ databases">
        <authorList>
            <person name="de Groot N.N."/>
        </authorList>
    </citation>
    <scope>NUCLEOTIDE SEQUENCE [LARGE SCALE GENOMIC DNA]</scope>
    <source>
        <strain evidence="2">P4B,CCM 7963,CECT 7998,DSM 25260,IBRC-M 10614,KCTC 13821</strain>
    </source>
</reference>